<reference evidence="1" key="1">
    <citation type="submission" date="2021-02" db="EMBL/GenBank/DDBJ databases">
        <title>Infant gut strain persistence is associated with maternal origin, phylogeny, and functional potential including surface adhesion and iron acquisition.</title>
        <authorList>
            <person name="Lou Y.C."/>
        </authorList>
    </citation>
    <scope>NUCLEOTIDE SEQUENCE</scope>
    <source>
        <strain evidence="1">L2_039_000G1_dasL2_039_000G1_maxbin2.maxbin.077</strain>
    </source>
</reference>
<organism evidence="1 2">
    <name type="scientific">Faecalibacterium prausnitzii</name>
    <dbReference type="NCBI Taxonomy" id="853"/>
    <lineage>
        <taxon>Bacteria</taxon>
        <taxon>Bacillati</taxon>
        <taxon>Bacillota</taxon>
        <taxon>Clostridia</taxon>
        <taxon>Eubacteriales</taxon>
        <taxon>Oscillospiraceae</taxon>
        <taxon>Faecalibacterium</taxon>
    </lineage>
</organism>
<dbReference type="Proteomes" id="UP000811365">
    <property type="component" value="Unassembled WGS sequence"/>
</dbReference>
<protein>
    <submittedName>
        <fullName evidence="1">Uncharacterized protein</fullName>
    </submittedName>
</protein>
<comment type="caution">
    <text evidence="1">The sequence shown here is derived from an EMBL/GenBank/DDBJ whole genome shotgun (WGS) entry which is preliminary data.</text>
</comment>
<accession>A0A9E1GL75</accession>
<dbReference type="AlphaFoldDB" id="A0A9E1GL75"/>
<evidence type="ECO:0000313" key="2">
    <source>
        <dbReference type="Proteomes" id="UP000811365"/>
    </source>
</evidence>
<sequence length="118" mass="13741">MKRCRLCPYRKHCRDVCYGDAPCDFARAFDSLDRKLKWWQAKAKAVEAAAKTTLEQRIFGDYVFSPVRNAFNSKTSWWISKKGYAVARYCFTANTDAEVERQLLSADSYIEMFEEGLK</sequence>
<gene>
    <name evidence="1" type="ORF">KH315_09485</name>
</gene>
<name>A0A9E1GL75_9FIRM</name>
<dbReference type="EMBL" id="JAGZYH010000033">
    <property type="protein sequence ID" value="MBS6622374.1"/>
    <property type="molecule type" value="Genomic_DNA"/>
</dbReference>
<evidence type="ECO:0000313" key="1">
    <source>
        <dbReference type="EMBL" id="MBS6622374.1"/>
    </source>
</evidence>
<proteinExistence type="predicted"/>